<organism evidence="2 3">
    <name type="scientific">Pontiella agarivorans</name>
    <dbReference type="NCBI Taxonomy" id="3038953"/>
    <lineage>
        <taxon>Bacteria</taxon>
        <taxon>Pseudomonadati</taxon>
        <taxon>Kiritimatiellota</taxon>
        <taxon>Kiritimatiellia</taxon>
        <taxon>Kiritimatiellales</taxon>
        <taxon>Pontiellaceae</taxon>
        <taxon>Pontiella</taxon>
    </lineage>
</organism>
<dbReference type="RefSeq" id="WP_322609311.1">
    <property type="nucleotide sequence ID" value="NZ_JARVCO010000010.1"/>
</dbReference>
<dbReference type="Proteomes" id="UP001290861">
    <property type="component" value="Unassembled WGS sequence"/>
</dbReference>
<dbReference type="InterPro" id="IPR002525">
    <property type="entry name" value="Transp_IS110-like_N"/>
</dbReference>
<dbReference type="PANTHER" id="PTHR33055">
    <property type="entry name" value="TRANSPOSASE FOR INSERTION SEQUENCE ELEMENT IS1111A"/>
    <property type="match status" value="1"/>
</dbReference>
<keyword evidence="3" id="KW-1185">Reference proteome</keyword>
<dbReference type="EMBL" id="JARVCO010000010">
    <property type="protein sequence ID" value="MDZ8118817.1"/>
    <property type="molecule type" value="Genomic_DNA"/>
</dbReference>
<dbReference type="InterPro" id="IPR047650">
    <property type="entry name" value="Transpos_IS110"/>
</dbReference>
<sequence length="114" mass="12856">MNRTVEAVRKILKRYELKKEEVIICYEAGPTGFVLARRLIKLGFECVVIAPSLIPSKSGDKKKTDRRDARKLADFLRSGHLTPVHIPDLDDEVIRDVCRGRTGAAQGLARTRKL</sequence>
<reference evidence="2 3" key="1">
    <citation type="journal article" date="2024" name="Appl. Environ. Microbiol.">
        <title>Pontiella agarivorans sp. nov., a novel marine anaerobic bacterium capable of degrading macroalgal polysaccharides and fixing nitrogen.</title>
        <authorList>
            <person name="Liu N."/>
            <person name="Kivenson V."/>
            <person name="Peng X."/>
            <person name="Cui Z."/>
            <person name="Lankiewicz T.S."/>
            <person name="Gosselin K.M."/>
            <person name="English C.J."/>
            <person name="Blair E.M."/>
            <person name="O'Malley M.A."/>
            <person name="Valentine D.L."/>
        </authorList>
    </citation>
    <scope>NUCLEOTIDE SEQUENCE [LARGE SCALE GENOMIC DNA]</scope>
    <source>
        <strain evidence="2 3">NLcol2</strain>
    </source>
</reference>
<dbReference type="PANTHER" id="PTHR33055:SF13">
    <property type="entry name" value="TRANSPOSASE"/>
    <property type="match status" value="1"/>
</dbReference>
<evidence type="ECO:0000313" key="2">
    <source>
        <dbReference type="EMBL" id="MDZ8118817.1"/>
    </source>
</evidence>
<feature type="domain" description="Transposase IS110-like N-terminal" evidence="1">
    <location>
        <begin position="3"/>
        <end position="111"/>
    </location>
</feature>
<proteinExistence type="predicted"/>
<accession>A0ABU5MXD4</accession>
<dbReference type="Pfam" id="PF01548">
    <property type="entry name" value="DEDD_Tnp_IS110"/>
    <property type="match status" value="1"/>
</dbReference>
<name>A0ABU5MXD4_9BACT</name>
<evidence type="ECO:0000313" key="3">
    <source>
        <dbReference type="Proteomes" id="UP001290861"/>
    </source>
</evidence>
<evidence type="ECO:0000259" key="1">
    <source>
        <dbReference type="Pfam" id="PF01548"/>
    </source>
</evidence>
<gene>
    <name evidence="2" type="ORF">P9H32_09270</name>
</gene>
<protein>
    <submittedName>
        <fullName evidence="2">Transposase</fullName>
    </submittedName>
</protein>
<comment type="caution">
    <text evidence="2">The sequence shown here is derived from an EMBL/GenBank/DDBJ whole genome shotgun (WGS) entry which is preliminary data.</text>
</comment>